<name>A0ABP1QC89_9HEXA</name>
<evidence type="ECO:0000256" key="1">
    <source>
        <dbReference type="SAM" id="Phobius"/>
    </source>
</evidence>
<keyword evidence="1" id="KW-1133">Transmembrane helix</keyword>
<feature type="transmembrane region" description="Helical" evidence="1">
    <location>
        <begin position="81"/>
        <end position="101"/>
    </location>
</feature>
<dbReference type="EMBL" id="CAXLJM020000028">
    <property type="protein sequence ID" value="CAL8096972.1"/>
    <property type="molecule type" value="Genomic_DNA"/>
</dbReference>
<keyword evidence="3" id="KW-1185">Reference proteome</keyword>
<sequence>MAKWHREIVLRTSGYREEKVFPPPVSLLYNSSWGLYYSIMEGFHTSINPILQQHSKGCNSRRIAIGCSTIILKKSFIVPFLVRYILSFYRVGGMAMIWLMLERANASDLIYRFFGSSFS</sequence>
<comment type="caution">
    <text evidence="2">The sequence shown here is derived from an EMBL/GenBank/DDBJ whole genome shotgun (WGS) entry which is preliminary data.</text>
</comment>
<dbReference type="Proteomes" id="UP001642540">
    <property type="component" value="Unassembled WGS sequence"/>
</dbReference>
<keyword evidence="1" id="KW-0812">Transmembrane</keyword>
<proteinExistence type="predicted"/>
<evidence type="ECO:0000313" key="2">
    <source>
        <dbReference type="EMBL" id="CAL8096972.1"/>
    </source>
</evidence>
<keyword evidence="1" id="KW-0472">Membrane</keyword>
<gene>
    <name evidence="2" type="ORF">ODALV1_LOCUS9504</name>
</gene>
<accession>A0ABP1QC89</accession>
<evidence type="ECO:0000313" key="3">
    <source>
        <dbReference type="Proteomes" id="UP001642540"/>
    </source>
</evidence>
<organism evidence="2 3">
    <name type="scientific">Orchesella dallaii</name>
    <dbReference type="NCBI Taxonomy" id="48710"/>
    <lineage>
        <taxon>Eukaryota</taxon>
        <taxon>Metazoa</taxon>
        <taxon>Ecdysozoa</taxon>
        <taxon>Arthropoda</taxon>
        <taxon>Hexapoda</taxon>
        <taxon>Collembola</taxon>
        <taxon>Entomobryomorpha</taxon>
        <taxon>Entomobryoidea</taxon>
        <taxon>Orchesellidae</taxon>
        <taxon>Orchesellinae</taxon>
        <taxon>Orchesella</taxon>
    </lineage>
</organism>
<reference evidence="2 3" key="1">
    <citation type="submission" date="2024-08" db="EMBL/GenBank/DDBJ databases">
        <authorList>
            <person name="Cucini C."/>
            <person name="Frati F."/>
        </authorList>
    </citation>
    <scope>NUCLEOTIDE SEQUENCE [LARGE SCALE GENOMIC DNA]</scope>
</reference>
<protein>
    <submittedName>
        <fullName evidence="2">Uncharacterized protein</fullName>
    </submittedName>
</protein>